<dbReference type="EMBL" id="MVGT01003956">
    <property type="protein sequence ID" value="OVA02236.1"/>
    <property type="molecule type" value="Genomic_DNA"/>
</dbReference>
<name>A0A200PVL6_MACCD</name>
<accession>A0A200PVL6</accession>
<proteinExistence type="predicted"/>
<evidence type="ECO:0000256" key="1">
    <source>
        <dbReference type="SAM" id="MobiDB-lite"/>
    </source>
</evidence>
<reference evidence="3 4" key="1">
    <citation type="journal article" date="2017" name="Mol. Plant">
        <title>The Genome of Medicinal Plant Macleaya cordata Provides New Insights into Benzylisoquinoline Alkaloids Metabolism.</title>
        <authorList>
            <person name="Liu X."/>
            <person name="Liu Y."/>
            <person name="Huang P."/>
            <person name="Ma Y."/>
            <person name="Qing Z."/>
            <person name="Tang Q."/>
            <person name="Cao H."/>
            <person name="Cheng P."/>
            <person name="Zheng Y."/>
            <person name="Yuan Z."/>
            <person name="Zhou Y."/>
            <person name="Liu J."/>
            <person name="Tang Z."/>
            <person name="Zhuo Y."/>
            <person name="Zhang Y."/>
            <person name="Yu L."/>
            <person name="Huang J."/>
            <person name="Yang P."/>
            <person name="Peng Q."/>
            <person name="Zhang J."/>
            <person name="Jiang W."/>
            <person name="Zhang Z."/>
            <person name="Lin K."/>
            <person name="Ro D.K."/>
            <person name="Chen X."/>
            <person name="Xiong X."/>
            <person name="Shang Y."/>
            <person name="Huang S."/>
            <person name="Zeng J."/>
        </authorList>
    </citation>
    <scope>NUCLEOTIDE SEQUENCE [LARGE SCALE GENOMIC DNA]</scope>
    <source>
        <strain evidence="4">cv. BLH2017</strain>
        <tissue evidence="3">Root</tissue>
    </source>
</reference>
<protein>
    <submittedName>
        <fullName evidence="3">Tetraspanin/Peripherin</fullName>
    </submittedName>
</protein>
<evidence type="ECO:0000256" key="2">
    <source>
        <dbReference type="SAM" id="Phobius"/>
    </source>
</evidence>
<feature type="transmembrane region" description="Helical" evidence="2">
    <location>
        <begin position="17"/>
        <end position="37"/>
    </location>
</feature>
<dbReference type="InParanoid" id="A0A200PVL6"/>
<feature type="transmembrane region" description="Helical" evidence="2">
    <location>
        <begin position="191"/>
        <end position="214"/>
    </location>
</feature>
<evidence type="ECO:0000313" key="3">
    <source>
        <dbReference type="EMBL" id="OVA02236.1"/>
    </source>
</evidence>
<dbReference type="OrthoDB" id="723894at2759"/>
<comment type="caution">
    <text evidence="3">The sequence shown here is derived from an EMBL/GenBank/DDBJ whole genome shotgun (WGS) entry which is preliminary data.</text>
</comment>
<keyword evidence="4" id="KW-1185">Reference proteome</keyword>
<sequence>MPPNNCCRSFLAFHLKLLNFLQTFIGVSIIIYSAWMLNRWNQQTHNHPPSAPSPKSSGLLLLNSQNADVIRAQFHHNLPLNLAAGIVSGLDDDIQFGLNKLPAPWFIYTIMGVGILLCSVTCIGHIAAEAINGCCLCFYSLLNTILLVLEASMVAFLVLDKRWEKDLPSDSTGELESLRSFIEDNIDVCKWVGVAVVIIQALSLLLSLLLRALVSTRREDDYESDDDYAVIRGRTWEPLLNPQVSRNSGSTSTDSKGTHSDIWSNRIREKYGLHGGDVKFNLVDTNPTVSTRSSEDRSKCSIL</sequence>
<keyword evidence="2" id="KW-0812">Transmembrane</keyword>
<dbReference type="FunCoup" id="A0A200PVL6">
    <property type="interactions" value="682"/>
</dbReference>
<evidence type="ECO:0000313" key="4">
    <source>
        <dbReference type="Proteomes" id="UP000195402"/>
    </source>
</evidence>
<feature type="transmembrane region" description="Helical" evidence="2">
    <location>
        <begin position="105"/>
        <end position="124"/>
    </location>
</feature>
<feature type="region of interest" description="Disordered" evidence="1">
    <location>
        <begin position="241"/>
        <end position="260"/>
    </location>
</feature>
<keyword evidence="2" id="KW-1133">Transmembrane helix</keyword>
<feature type="compositionally biased region" description="Polar residues" evidence="1">
    <location>
        <begin position="242"/>
        <end position="255"/>
    </location>
</feature>
<gene>
    <name evidence="3" type="ORF">BVC80_9099g23</name>
</gene>
<dbReference type="Proteomes" id="UP000195402">
    <property type="component" value="Unassembled WGS sequence"/>
</dbReference>
<feature type="transmembrane region" description="Helical" evidence="2">
    <location>
        <begin position="136"/>
        <end position="159"/>
    </location>
</feature>
<dbReference type="AlphaFoldDB" id="A0A200PVL6"/>
<keyword evidence="2" id="KW-0472">Membrane</keyword>
<organism evidence="3 4">
    <name type="scientific">Macleaya cordata</name>
    <name type="common">Five-seeded plume-poppy</name>
    <name type="synonym">Bocconia cordata</name>
    <dbReference type="NCBI Taxonomy" id="56857"/>
    <lineage>
        <taxon>Eukaryota</taxon>
        <taxon>Viridiplantae</taxon>
        <taxon>Streptophyta</taxon>
        <taxon>Embryophyta</taxon>
        <taxon>Tracheophyta</taxon>
        <taxon>Spermatophyta</taxon>
        <taxon>Magnoliopsida</taxon>
        <taxon>Ranunculales</taxon>
        <taxon>Papaveraceae</taxon>
        <taxon>Papaveroideae</taxon>
        <taxon>Macleaya</taxon>
    </lineage>
</organism>
<dbReference type="OMA" id="FIAIDHR"/>